<comment type="caution">
    <text evidence="2">The sequence shown here is derived from an EMBL/GenBank/DDBJ whole genome shotgun (WGS) entry which is preliminary data.</text>
</comment>
<dbReference type="GeneID" id="94336433"/>
<protein>
    <submittedName>
        <fullName evidence="2">Uncharacterized protein</fullName>
    </submittedName>
</protein>
<evidence type="ECO:0000313" key="3">
    <source>
        <dbReference type="Proteomes" id="UP001214638"/>
    </source>
</evidence>
<keyword evidence="3" id="KW-1185">Reference proteome</keyword>
<sequence length="2315" mass="266784">MITSGCHVHPKRFMSYSEGENIPPVNEMFFQYSKLVPLDIGKLQEGEFSDLQSMNGDGGGILYIFTPKSGFKFLPVTYNGKPMGLVNGSFINRVELLITNDLKLSRIDGFTRSDDNTSRYNDLKFENISPIDSEIYFNALFQNINNDALVIEDQYPHDNGNIVEDYYVQFYEKSNKIISSVIYKRNLIWDIYERTGSTFLDMKVYYPKTDYDLLYFIIRLKNRKGAVEFDYITLTDDLEETDFPTKDPIITLGELGKSVSDVTPVYKTGSKNNITIELNLVETKVHDWIKKAEALPDDIEQRYVIEAKLGYVFVKIKDGNFIINDRSYTSFVFIHINKNWQLLYSRSFPFEHNEDYRQYYKMVNASWSCISYSNFKLIRLSLLTRVKLQVTEFNLGIDVSSPEDWEDETYKFQEHDGYIVQEIYKGGKSIWSFDKNSERVFHEITINTHLNTTEYIIHYYIGNEYFSSPELSLSIQEIVSIENVIHNNVVDKVNSIIKPVNSTGEVNPIIKPVDSTGEVNPIIKPVDSTGEVNPIIKPVDSTGEVNPIIKPVDSTGEVNPIIKPVDSTIEGNPIIKPVDSTIECGEVKPVDSTIEGGEVKPVDSTEEGGEVKPVDSTIEVNPIIKPVDSTIECGEVKPVDSTIECGEVKPVDSTIEGGEVKPVDSTEEGGEVKPVDSTIEVNPIIKPVDSTIECGEVKPVDSTIEGGEVKPVDSTEEGGEVKPVDSTIEVNPIIKPVDSTIEVNPIIKPVDSTIEVNPIIKPVDSTEEGERFQVSKLISINVRAEKGTDTFNVDYIEGYNDCLMFIMTPKDGFKFESLTNNDKPLYGEEDSYSYRVEYLYTKDEEYIRIDIKTTWGNCDSIYYKLWTYTQMKTTPFKYFWNMSKGLKNDPITVEPNYPFGNSTVTEDFHVQFYKIEHNHIASGVFYNKTEVWKFVPKTGDILLDMKVYHPRAVTDNVYFTFRLKDQLGNVNYSWYYLKIKNMMLRKLILDPKDIIVADNKTISDYTGPYKMKPKELKDIELDLMHSDFDDLVHGMNASIEDVESRFVIEAPLGFKTKSVKYGTFVFTEKLSFDYVYVNRCNHWTIVHYSGLKSSRYTIGSGRHYFKRVNTTWSNISFADFKLSRIPFVTLITFNLLKFNLGIKVQEIHQKGFVEYKLFENLGYFVKEIYQGDIFVWSFDTTKKQLFGYLTFESIQHHKVWSLYNYIGDVLTEYITIYISEEEYGMFTSTLLPPNVGKSASRKYYSNTRIAPHYVMSRLVPLDISNIDDKHANVHKVNGYKNTRLYIFTPKDGFKFMPLSYNQKIFWGEDIGFCYCLEFLVTNDIRFVRIYTKSGTNIKGNVFYDVTFKFFHMIDSTVYFDALIRNMNNDQLNIEPLYRNDLSGTVEKYHVQMYKVDYGHIVSVITYDHEEIWRFNIKDGNVVMDCKVYHPTYTNGMLYITIRLKGTAGDLHFLYYSVEFGISTSVSHLENDPETVLKSKDVLLFDDTVPYSVDPKTVEFVEFDIDRTNVYHWIHEANATSENVEERYVYETTVGFDTSVLKMNGHVWLKTKEQGFSSFFFTITSFFYAFHFTLKNGNHKDKYFSYEHKKWGPINVVDYKISMLPHLKKVSCSLNRYNEGLEIYNDDETPSIIIKPKFGYFVDKVVRNEASIWSFNKLDEVFKSIAFAEKKSPLNWELRILKIGSGDEKIENIPVLPQEIHLFHVSIYNREIEECNLFEDDGVVPAFRFRKSKLISFDISNLHGNYYTSVEIIRGIKGAMLYLFTPNEGFKFQSVTYNGDVVWGDEHAFSNEIQFLLSDDIRMITIKVDRNLFSTNLLSVDVTKNYTIMTHVAYVENMVKFSRSVIIQLNPCERHNDSGYYVETHKVKRNQMVLVVLYKKVEIWKYNEKIGDLLLDLKVYYPKNDKDVVFFSFRYLDSMGVDNIIHYELIPGMEPSISESNPRSVIQKYGMTISDTGFYLEKSNDLEPITFDAVRDGGFDLIHEGNGLSENIEARYLLEAPMGYKIVTISEAEWIVKHGISVRSMFIFTNSRDTFMHYNVCIPEGCKVYIHHMPRRNFGLISLTDFKLKRRRFMKVVKWDIHARNDGAIVYKDPDGKMVSRVAYGYFVDALYDRENKVLVLYDLNDNVLMYMGFHYDESGKNLGIYYTNSSLDLLPTTSSELEMFVPIQFSDSSFKMYWDFNEVLHNEETFGYGDDGTKCILICLVNTEMSLEERRETVKIEQNKGVQNGLKRNLSSTSRDHLVEVVASEVAKASQGDISSLTQNTLDKIAPSTCAETRKIVHDITAGLRSHLGSSGFVISTITLLLTLFVILGVW</sequence>
<gene>
    <name evidence="2" type="ORF">BdWA1_002135</name>
</gene>
<dbReference type="EMBL" id="JALLKP010000002">
    <property type="protein sequence ID" value="KAK2196886.1"/>
    <property type="molecule type" value="Genomic_DNA"/>
</dbReference>
<keyword evidence="1" id="KW-0472">Membrane</keyword>
<keyword evidence="1" id="KW-0812">Transmembrane</keyword>
<organism evidence="2 3">
    <name type="scientific">Babesia duncani</name>
    <dbReference type="NCBI Taxonomy" id="323732"/>
    <lineage>
        <taxon>Eukaryota</taxon>
        <taxon>Sar</taxon>
        <taxon>Alveolata</taxon>
        <taxon>Apicomplexa</taxon>
        <taxon>Aconoidasida</taxon>
        <taxon>Piroplasmida</taxon>
        <taxon>Babesiidae</taxon>
        <taxon>Babesia</taxon>
    </lineage>
</organism>
<feature type="transmembrane region" description="Helical" evidence="1">
    <location>
        <begin position="2296"/>
        <end position="2314"/>
    </location>
</feature>
<reference evidence="2" key="1">
    <citation type="journal article" date="2023" name="Nat. Microbiol.">
        <title>Babesia duncani multi-omics identifies virulence factors and drug targets.</title>
        <authorList>
            <person name="Singh P."/>
            <person name="Lonardi S."/>
            <person name="Liang Q."/>
            <person name="Vydyam P."/>
            <person name="Khabirova E."/>
            <person name="Fang T."/>
            <person name="Gihaz S."/>
            <person name="Thekkiniath J."/>
            <person name="Munshi M."/>
            <person name="Abel S."/>
            <person name="Ciampossin L."/>
            <person name="Batugedara G."/>
            <person name="Gupta M."/>
            <person name="Lu X.M."/>
            <person name="Lenz T."/>
            <person name="Chakravarty S."/>
            <person name="Cornillot E."/>
            <person name="Hu Y."/>
            <person name="Ma W."/>
            <person name="Gonzalez L.M."/>
            <person name="Sanchez S."/>
            <person name="Estrada K."/>
            <person name="Sanchez-Flores A."/>
            <person name="Montero E."/>
            <person name="Harb O.S."/>
            <person name="Le Roch K.G."/>
            <person name="Mamoun C.B."/>
        </authorList>
    </citation>
    <scope>NUCLEOTIDE SEQUENCE</scope>
    <source>
        <strain evidence="2">WA1</strain>
    </source>
</reference>
<evidence type="ECO:0000313" key="2">
    <source>
        <dbReference type="EMBL" id="KAK2196886.1"/>
    </source>
</evidence>
<accession>A0AAD9UPE1</accession>
<dbReference type="RefSeq" id="XP_067803728.1">
    <property type="nucleotide sequence ID" value="XM_067947164.1"/>
</dbReference>
<proteinExistence type="predicted"/>
<name>A0AAD9UPE1_9APIC</name>
<dbReference type="Proteomes" id="UP001214638">
    <property type="component" value="Unassembled WGS sequence"/>
</dbReference>
<evidence type="ECO:0000256" key="1">
    <source>
        <dbReference type="SAM" id="Phobius"/>
    </source>
</evidence>
<dbReference type="KEGG" id="bdw:94336433"/>
<keyword evidence="1" id="KW-1133">Transmembrane helix</keyword>